<reference evidence="2" key="1">
    <citation type="journal article" date="2019" name="Int. J. Syst. Evol. Microbiol.">
        <title>The Global Catalogue of Microorganisms (GCM) 10K type strain sequencing project: providing services to taxonomists for standard genome sequencing and annotation.</title>
        <authorList>
            <consortium name="The Broad Institute Genomics Platform"/>
            <consortium name="The Broad Institute Genome Sequencing Center for Infectious Disease"/>
            <person name="Wu L."/>
            <person name="Ma J."/>
        </authorList>
    </citation>
    <scope>NUCLEOTIDE SEQUENCE [LARGE SCALE GENOMIC DNA]</scope>
    <source>
        <strain evidence="2">JCM 9651</strain>
    </source>
</reference>
<evidence type="ECO:0000313" key="2">
    <source>
        <dbReference type="Proteomes" id="UP001499990"/>
    </source>
</evidence>
<dbReference type="EMBL" id="BAAAYL010000001">
    <property type="protein sequence ID" value="GAA3368722.1"/>
    <property type="molecule type" value="Genomic_DNA"/>
</dbReference>
<accession>A0ABP6S5R3</accession>
<evidence type="ECO:0000313" key="1">
    <source>
        <dbReference type="EMBL" id="GAA3368722.1"/>
    </source>
</evidence>
<comment type="caution">
    <text evidence="1">The sequence shown here is derived from an EMBL/GenBank/DDBJ whole genome shotgun (WGS) entry which is preliminary data.</text>
</comment>
<sequence length="84" mass="9057">MGLPTAAVLVVLWHLALWHLALVPWSEDVPDGVRYGPYSASQLFSTPLRALLVAAAQAGPDRPAHRPRRGVGRAARALVVRLVT</sequence>
<protein>
    <submittedName>
        <fullName evidence="1">Uncharacterized protein</fullName>
    </submittedName>
</protein>
<keyword evidence="2" id="KW-1185">Reference proteome</keyword>
<name>A0ABP6S5R3_9ACTN</name>
<dbReference type="RefSeq" id="WP_345034625.1">
    <property type="nucleotide sequence ID" value="NZ_BAAAYL010000001.1"/>
</dbReference>
<gene>
    <name evidence="1" type="ORF">GCM10020367_08210</name>
</gene>
<organism evidence="1 2">
    <name type="scientific">Streptomyces sannanensis</name>
    <dbReference type="NCBI Taxonomy" id="285536"/>
    <lineage>
        <taxon>Bacteria</taxon>
        <taxon>Bacillati</taxon>
        <taxon>Actinomycetota</taxon>
        <taxon>Actinomycetes</taxon>
        <taxon>Kitasatosporales</taxon>
        <taxon>Streptomycetaceae</taxon>
        <taxon>Streptomyces</taxon>
    </lineage>
</organism>
<proteinExistence type="predicted"/>
<dbReference type="Proteomes" id="UP001499990">
    <property type="component" value="Unassembled WGS sequence"/>
</dbReference>